<keyword evidence="1" id="KW-1133">Transmembrane helix</keyword>
<evidence type="ECO:0000313" key="2">
    <source>
        <dbReference type="EMBL" id="SDR99688.1"/>
    </source>
</evidence>
<proteinExistence type="predicted"/>
<feature type="transmembrane region" description="Helical" evidence="1">
    <location>
        <begin position="74"/>
        <end position="101"/>
    </location>
</feature>
<reference evidence="2 3" key="1">
    <citation type="submission" date="2016-10" db="EMBL/GenBank/DDBJ databases">
        <authorList>
            <person name="de Groot N.N."/>
        </authorList>
    </citation>
    <scope>NUCLEOTIDE SEQUENCE [LARGE SCALE GENOMIC DNA]</scope>
    <source>
        <strain evidence="2 3">DSM 21800</strain>
    </source>
</reference>
<protein>
    <submittedName>
        <fullName evidence="2">Uncharacterized protein</fullName>
    </submittedName>
</protein>
<keyword evidence="1" id="KW-0812">Transmembrane</keyword>
<accession>A0A1H1NL45</accession>
<gene>
    <name evidence="2" type="ORF">SAMN04489812_0555</name>
</gene>
<dbReference type="STRING" id="630515.SAMN04489812_0555"/>
<feature type="transmembrane region" description="Helical" evidence="1">
    <location>
        <begin position="44"/>
        <end position="62"/>
    </location>
</feature>
<keyword evidence="1" id="KW-0472">Membrane</keyword>
<feature type="transmembrane region" description="Helical" evidence="1">
    <location>
        <begin position="146"/>
        <end position="172"/>
    </location>
</feature>
<keyword evidence="3" id="KW-1185">Reference proteome</keyword>
<organism evidence="2 3">
    <name type="scientific">Microlunatus soli</name>
    <dbReference type="NCBI Taxonomy" id="630515"/>
    <lineage>
        <taxon>Bacteria</taxon>
        <taxon>Bacillati</taxon>
        <taxon>Actinomycetota</taxon>
        <taxon>Actinomycetes</taxon>
        <taxon>Propionibacteriales</taxon>
        <taxon>Propionibacteriaceae</taxon>
        <taxon>Microlunatus</taxon>
    </lineage>
</organism>
<dbReference type="Proteomes" id="UP000199103">
    <property type="component" value="Chromosome I"/>
</dbReference>
<evidence type="ECO:0000313" key="3">
    <source>
        <dbReference type="Proteomes" id="UP000199103"/>
    </source>
</evidence>
<evidence type="ECO:0000256" key="1">
    <source>
        <dbReference type="SAM" id="Phobius"/>
    </source>
</evidence>
<dbReference type="AlphaFoldDB" id="A0A1H1NL45"/>
<sequence>MVATAALTAVWCVGFATVNVVFEITDHFALGRAPGTVGLRVMDWLVVGLKLIGAALALLSISRRSMVPPALLSPALWAAFGTLGLYEAGNLVEGLAMVLGLMPGGSELRLIDVGYVVFFGLAAVGFGILAVGYFRRLDRPRWPDLLGLAGGPLLIAVVLGVIPAILTAGGLLSLDGLR</sequence>
<dbReference type="EMBL" id="LT629772">
    <property type="protein sequence ID" value="SDR99688.1"/>
    <property type="molecule type" value="Genomic_DNA"/>
</dbReference>
<name>A0A1H1NL45_9ACTN</name>
<feature type="transmembrane region" description="Helical" evidence="1">
    <location>
        <begin position="113"/>
        <end position="134"/>
    </location>
</feature>